<dbReference type="OrthoDB" id="269227at2759"/>
<dbReference type="AlphaFoldDB" id="A0A2C9JI52"/>
<dbReference type="InterPro" id="IPR000172">
    <property type="entry name" value="GMC_OxRdtase_N"/>
</dbReference>
<dbReference type="InterPro" id="IPR036188">
    <property type="entry name" value="FAD/NAD-bd_sf"/>
</dbReference>
<dbReference type="InterPro" id="IPR012132">
    <property type="entry name" value="GMC_OxRdtase"/>
</dbReference>
<dbReference type="Gene3D" id="3.50.50.60">
    <property type="entry name" value="FAD/NAD(P)-binding domain"/>
    <property type="match status" value="1"/>
</dbReference>
<evidence type="ECO:0000256" key="5">
    <source>
        <dbReference type="PIRSR" id="PIRSR000137-2"/>
    </source>
</evidence>
<organism evidence="7 8">
    <name type="scientific">Biomphalaria glabrata</name>
    <name type="common">Bloodfluke planorb</name>
    <name type="synonym">Freshwater snail</name>
    <dbReference type="NCBI Taxonomy" id="6526"/>
    <lineage>
        <taxon>Eukaryota</taxon>
        <taxon>Metazoa</taxon>
        <taxon>Spiralia</taxon>
        <taxon>Lophotrochozoa</taxon>
        <taxon>Mollusca</taxon>
        <taxon>Gastropoda</taxon>
        <taxon>Heterobranchia</taxon>
        <taxon>Euthyneura</taxon>
        <taxon>Panpulmonata</taxon>
        <taxon>Hygrophila</taxon>
        <taxon>Lymnaeoidea</taxon>
        <taxon>Planorbidae</taxon>
        <taxon>Biomphalaria</taxon>
    </lineage>
</organism>
<evidence type="ECO:0000313" key="8">
    <source>
        <dbReference type="Proteomes" id="UP000076420"/>
    </source>
</evidence>
<comment type="similarity">
    <text evidence="2">Belongs to the GMC oxidoreductase family.</text>
</comment>
<proteinExistence type="inferred from homology"/>
<dbReference type="PROSITE" id="PS00624">
    <property type="entry name" value="GMC_OXRED_2"/>
    <property type="match status" value="1"/>
</dbReference>
<feature type="domain" description="Glucose-methanol-choline oxidoreductase N-terminal" evidence="6">
    <location>
        <begin position="297"/>
        <end position="311"/>
    </location>
</feature>
<evidence type="ECO:0000256" key="2">
    <source>
        <dbReference type="ARBA" id="ARBA00010790"/>
    </source>
</evidence>
<dbReference type="Pfam" id="PF00732">
    <property type="entry name" value="GMC_oxred_N"/>
    <property type="match status" value="1"/>
</dbReference>
<keyword evidence="3" id="KW-0285">Flavoprotein</keyword>
<dbReference type="VEuPathDB" id="VectorBase:BGLB002852"/>
<protein>
    <recommendedName>
        <fullName evidence="6">Glucose-methanol-choline oxidoreductase N-terminal domain-containing protein</fullName>
    </recommendedName>
</protein>
<dbReference type="GO" id="GO:0050660">
    <property type="term" value="F:flavin adenine dinucleotide binding"/>
    <property type="evidence" value="ECO:0007669"/>
    <property type="project" value="InterPro"/>
</dbReference>
<dbReference type="GO" id="GO:0016614">
    <property type="term" value="F:oxidoreductase activity, acting on CH-OH group of donors"/>
    <property type="evidence" value="ECO:0007669"/>
    <property type="project" value="InterPro"/>
</dbReference>
<feature type="binding site" evidence="5">
    <location>
        <position position="124"/>
    </location>
    <ligand>
        <name>FAD</name>
        <dbReference type="ChEBI" id="CHEBI:57692"/>
    </ligand>
</feature>
<accession>A0A2C9JI52</accession>
<keyword evidence="4 5" id="KW-0274">FAD</keyword>
<evidence type="ECO:0000256" key="1">
    <source>
        <dbReference type="ARBA" id="ARBA00001974"/>
    </source>
</evidence>
<name>A0A2C9JI52_BIOGL</name>
<gene>
    <name evidence="7" type="primary">106056441</name>
</gene>
<dbReference type="SUPFAM" id="SSF54373">
    <property type="entry name" value="FAD-linked reductases, C-terminal domain"/>
    <property type="match status" value="1"/>
</dbReference>
<dbReference type="InterPro" id="IPR007867">
    <property type="entry name" value="GMC_OxRtase_C"/>
</dbReference>
<dbReference type="SUPFAM" id="SSF51905">
    <property type="entry name" value="FAD/NAD(P)-binding domain"/>
    <property type="match status" value="1"/>
</dbReference>
<evidence type="ECO:0000313" key="7">
    <source>
        <dbReference type="EnsemblMetazoa" id="BGLB002852-PB"/>
    </source>
</evidence>
<dbReference type="PIRSF" id="PIRSF000137">
    <property type="entry name" value="Alcohol_oxidase"/>
    <property type="match status" value="1"/>
</dbReference>
<dbReference type="PANTHER" id="PTHR11552:SF147">
    <property type="entry name" value="CHOLINE DEHYDROGENASE, MITOCHONDRIAL"/>
    <property type="match status" value="1"/>
</dbReference>
<dbReference type="STRING" id="6526.A0A2C9JI52"/>
<evidence type="ECO:0000256" key="4">
    <source>
        <dbReference type="ARBA" id="ARBA00022827"/>
    </source>
</evidence>
<feature type="binding site" evidence="5">
    <location>
        <position position="262"/>
    </location>
    <ligand>
        <name>FAD</name>
        <dbReference type="ChEBI" id="CHEBI:57692"/>
    </ligand>
</feature>
<dbReference type="Pfam" id="PF05199">
    <property type="entry name" value="GMC_oxred_C"/>
    <property type="match status" value="1"/>
</dbReference>
<evidence type="ECO:0000256" key="3">
    <source>
        <dbReference type="ARBA" id="ARBA00022630"/>
    </source>
</evidence>
<dbReference type="VEuPathDB" id="VectorBase:BGLAX_040522"/>
<dbReference type="KEGG" id="bgt:106056441"/>
<sequence length="600" mass="67546">MLTPIRFASVVIASILVKYFFDDVLRSTRRSIQIQRLRDIYDYIIVGGGTAGCVLAGRLSENPNVTVLLLESGPEDLDRAFIITPALAGLLWKTSLDWEYWTERSSTTMSGLQNKRSLWTQGRVLGGSGSIGTMQYVRGSRHDYDRWAKYLGNAQWDYRHVLQYFKKSEDIQISNLKDSVYHGQGGELAVNHVNSQPLVHKLIEAGKSIGYKFNEDYNGKSMEGISHSQVNTRNNERWSTSHAYIHTALGRKNLYVSVNSHVTRLIMQYHIARGVIVMRNSRKVRILAKQEVILSAGAIGSPKILMNSGIGPRAHLESLHIPVIADLPVGENLQDHVMADIGVKIEQPLSHSVKQISDKWNELLYYTLRMGPLTSPLFLETVAFKTTRQDSKQTSWPDLQIQFMSLLETIFEYDTTVKNEMAQRQNADYGFICLPILLHPESRGRVTLQSNDPIDYPRIEPNYLEKQKDIDTLITGIQECEKFVNTKTLQDIGAELAEKVPISICNGHKFRSYDYWRCLIKSMPLTAYHPVGTCKMGPRGDPTAVVDADLRVHGICNLRVVDASIMPWIVSGDTNAATVMIAEVAADLIRSKTPLKPSNL</sequence>
<comment type="cofactor">
    <cofactor evidence="1 5">
        <name>FAD</name>
        <dbReference type="ChEBI" id="CHEBI:57692"/>
    </cofactor>
</comment>
<reference evidence="7" key="1">
    <citation type="submission" date="2020-05" db="UniProtKB">
        <authorList>
            <consortium name="EnsemblMetazoa"/>
        </authorList>
    </citation>
    <scope>IDENTIFICATION</scope>
    <source>
        <strain evidence="7">BB02</strain>
    </source>
</reference>
<dbReference type="Proteomes" id="UP000076420">
    <property type="component" value="Unassembled WGS sequence"/>
</dbReference>
<dbReference type="EnsemblMetazoa" id="BGLB002852-RB">
    <property type="protein sequence ID" value="BGLB002852-PB"/>
    <property type="gene ID" value="BGLB002852"/>
</dbReference>
<dbReference type="Gene3D" id="3.30.560.10">
    <property type="entry name" value="Glucose Oxidase, domain 3"/>
    <property type="match status" value="1"/>
</dbReference>
<evidence type="ECO:0000259" key="6">
    <source>
        <dbReference type="PROSITE" id="PS00624"/>
    </source>
</evidence>
<dbReference type="PANTHER" id="PTHR11552">
    <property type="entry name" value="GLUCOSE-METHANOL-CHOLINE GMC OXIDOREDUCTASE"/>
    <property type="match status" value="1"/>
</dbReference>